<sequence length="439" mass="48539">MSAPQLLSWGRHPPFPQTSHPCHWRDALPETLNALFRGHGSTLPFGNGRSYGDSCLAASDRVVHLRHLDRFIQADWTTGVLTAEAGVTLQEILALAIPRGWFLSVTPGTQLITLGGAIANDVHGKNHHVRGTFGRHVRRFGLLRSREGRLACSPQDNAELFAATIGGLGLTGLIEWAEIQLLPIRSSQIDGHVERFETLAEFFTLSDELDRQHEYGVAWIDCAASGRTTGRGVYMAGDFANEGTLDAAGPARLAIPLTPPISLINGLSLRAFNEVYWRKHPRTRRNQRLGYAPFFYPLDGIHQWNRLYGPKGFQQYQCLIPHGQAQPAIHALLSAIAASGTGSFLAVLKRCGTMTSPGLLSFPAPGTTLALDFPQSKRLDSRLFPQLDAIVREAGGRLYPAKDAHMRGEDFRRSYPAWERLEALRDPALNSRFWTRVTT</sequence>
<reference evidence="4" key="1">
    <citation type="journal article" date="2019" name="Int. J. Syst. Evol. Microbiol.">
        <title>The Global Catalogue of Microorganisms (GCM) 10K type strain sequencing project: providing services to taxonomists for standard genome sequencing and annotation.</title>
        <authorList>
            <consortium name="The Broad Institute Genomics Platform"/>
            <consortium name="The Broad Institute Genome Sequencing Center for Infectious Disease"/>
            <person name="Wu L."/>
            <person name="Ma J."/>
        </authorList>
    </citation>
    <scope>NUCLEOTIDE SEQUENCE [LARGE SCALE GENOMIC DNA]</scope>
    <source>
        <strain evidence="4">KACC 12597</strain>
    </source>
</reference>
<dbReference type="PANTHER" id="PTHR43762">
    <property type="entry name" value="L-GULONOLACTONE OXIDASE"/>
    <property type="match status" value="1"/>
</dbReference>
<dbReference type="InterPro" id="IPR006094">
    <property type="entry name" value="Oxid_FAD_bind_N"/>
</dbReference>
<keyword evidence="1" id="KW-0285">Flavoprotein</keyword>
<dbReference type="EMBL" id="JBHUHX010000016">
    <property type="protein sequence ID" value="MFD2111793.1"/>
    <property type="molecule type" value="Genomic_DNA"/>
</dbReference>
<dbReference type="Gene3D" id="3.30.465.10">
    <property type="match status" value="1"/>
</dbReference>
<evidence type="ECO:0000259" key="2">
    <source>
        <dbReference type="PROSITE" id="PS51387"/>
    </source>
</evidence>
<dbReference type="PROSITE" id="PS51387">
    <property type="entry name" value="FAD_PCMH"/>
    <property type="match status" value="1"/>
</dbReference>
<gene>
    <name evidence="3" type="ORF">ACFSJC_08075</name>
</gene>
<dbReference type="PANTHER" id="PTHR43762:SF1">
    <property type="entry name" value="D-ARABINONO-1,4-LACTONE OXIDASE"/>
    <property type="match status" value="1"/>
</dbReference>
<name>A0ABW4YAI4_9GAMM</name>
<accession>A0ABW4YAI4</accession>
<dbReference type="InterPro" id="IPR016166">
    <property type="entry name" value="FAD-bd_PCMH"/>
</dbReference>
<proteinExistence type="predicted"/>
<organism evidence="3 4">
    <name type="scientific">Thiorhodococcus fuscus</name>
    <dbReference type="NCBI Taxonomy" id="527200"/>
    <lineage>
        <taxon>Bacteria</taxon>
        <taxon>Pseudomonadati</taxon>
        <taxon>Pseudomonadota</taxon>
        <taxon>Gammaproteobacteria</taxon>
        <taxon>Chromatiales</taxon>
        <taxon>Chromatiaceae</taxon>
        <taxon>Thiorhodococcus</taxon>
    </lineage>
</organism>
<keyword evidence="1" id="KW-0274">FAD</keyword>
<dbReference type="Proteomes" id="UP001597337">
    <property type="component" value="Unassembled WGS sequence"/>
</dbReference>
<dbReference type="InterPro" id="IPR036318">
    <property type="entry name" value="FAD-bd_PCMH-like_sf"/>
</dbReference>
<keyword evidence="4" id="KW-1185">Reference proteome</keyword>
<dbReference type="SUPFAM" id="SSF56176">
    <property type="entry name" value="FAD-binding/transporter-associated domain-like"/>
    <property type="match status" value="1"/>
</dbReference>
<dbReference type="InterPro" id="IPR010031">
    <property type="entry name" value="FAD_lactone_oxidase-like"/>
</dbReference>
<evidence type="ECO:0000256" key="1">
    <source>
        <dbReference type="ARBA" id="ARBA00022827"/>
    </source>
</evidence>
<dbReference type="Pfam" id="PF01565">
    <property type="entry name" value="FAD_binding_4"/>
    <property type="match status" value="1"/>
</dbReference>
<dbReference type="RefSeq" id="WP_386025515.1">
    <property type="nucleotide sequence ID" value="NZ_JBHUHX010000016.1"/>
</dbReference>
<evidence type="ECO:0000313" key="4">
    <source>
        <dbReference type="Proteomes" id="UP001597337"/>
    </source>
</evidence>
<feature type="domain" description="FAD-binding PCMH-type" evidence="2">
    <location>
        <begin position="17"/>
        <end position="184"/>
    </location>
</feature>
<comment type="caution">
    <text evidence="3">The sequence shown here is derived from an EMBL/GenBank/DDBJ whole genome shotgun (WGS) entry which is preliminary data.</text>
</comment>
<protein>
    <submittedName>
        <fullName evidence="3">FAD-binding protein</fullName>
    </submittedName>
</protein>
<evidence type="ECO:0000313" key="3">
    <source>
        <dbReference type="EMBL" id="MFD2111793.1"/>
    </source>
</evidence>
<dbReference type="InterPro" id="IPR016169">
    <property type="entry name" value="FAD-bd_PCMH_sub2"/>
</dbReference>